<feature type="transmembrane region" description="Helical" evidence="8">
    <location>
        <begin position="179"/>
        <end position="196"/>
    </location>
</feature>
<dbReference type="CDD" id="cd03254">
    <property type="entry name" value="ABCC_Glucan_exporter_like"/>
    <property type="match status" value="1"/>
</dbReference>
<keyword evidence="4" id="KW-0547">Nucleotide-binding</keyword>
<comment type="subcellular location">
    <subcellularLocation>
        <location evidence="1">Cell membrane</location>
        <topology evidence="1">Multi-pass membrane protein</topology>
    </subcellularLocation>
</comment>
<evidence type="ECO:0000259" key="9">
    <source>
        <dbReference type="PROSITE" id="PS50893"/>
    </source>
</evidence>
<feature type="transmembrane region" description="Helical" evidence="8">
    <location>
        <begin position="156"/>
        <end position="173"/>
    </location>
</feature>
<dbReference type="InterPro" id="IPR036640">
    <property type="entry name" value="ABC1_TM_sf"/>
</dbReference>
<keyword evidence="5 12" id="KW-0067">ATP-binding</keyword>
<reference evidence="11" key="2">
    <citation type="submission" date="2024-06" db="EMBL/GenBank/DDBJ databases">
        <title>Vaginal Lactobacillus fatty acid response mechanisms reveal a metabolite-targeted strategy for bacterial vaginosis treatment.</title>
        <authorList>
            <person name="Zhu M."/>
            <person name="Blainey P.C."/>
            <person name="Bloom S.M."/>
            <person name="Kwon D.S."/>
        </authorList>
    </citation>
    <scope>NUCLEOTIDE SEQUENCE</scope>
    <source>
        <strain evidence="11">194_F1_1</strain>
    </source>
</reference>
<dbReference type="GO" id="GO:0005524">
    <property type="term" value="F:ATP binding"/>
    <property type="evidence" value="ECO:0007669"/>
    <property type="project" value="UniProtKB-KW"/>
</dbReference>
<dbReference type="PROSITE" id="PS50893">
    <property type="entry name" value="ABC_TRANSPORTER_2"/>
    <property type="match status" value="1"/>
</dbReference>
<dbReference type="Proteomes" id="UP000289808">
    <property type="component" value="Unassembled WGS sequence"/>
</dbReference>
<proteinExistence type="predicted"/>
<accession>A0A4V1KGU2</accession>
<dbReference type="SUPFAM" id="SSF52540">
    <property type="entry name" value="P-loop containing nucleoside triphosphate hydrolases"/>
    <property type="match status" value="1"/>
</dbReference>
<protein>
    <submittedName>
        <fullName evidence="12">ABC transporter ATP-binding protein</fullName>
    </submittedName>
</protein>
<dbReference type="AlphaFoldDB" id="A0A4V1KGU2"/>
<feature type="transmembrane region" description="Helical" evidence="8">
    <location>
        <begin position="29"/>
        <end position="52"/>
    </location>
</feature>
<evidence type="ECO:0000313" key="12">
    <source>
        <dbReference type="EMBL" id="RXF59776.1"/>
    </source>
</evidence>
<gene>
    <name evidence="11" type="ORF">ABVC42_09535</name>
    <name evidence="12" type="ORF">ERD32_01730</name>
</gene>
<name>A0A4V1KGU2_9LACO</name>
<evidence type="ECO:0000256" key="3">
    <source>
        <dbReference type="ARBA" id="ARBA00022692"/>
    </source>
</evidence>
<dbReference type="FunFam" id="3.40.50.300:FF:000287">
    <property type="entry name" value="Multidrug ABC transporter ATP-binding protein"/>
    <property type="match status" value="1"/>
</dbReference>
<dbReference type="InterPro" id="IPR011527">
    <property type="entry name" value="ABC1_TM_dom"/>
</dbReference>
<dbReference type="SMART" id="SM00382">
    <property type="entry name" value="AAA"/>
    <property type="match status" value="1"/>
</dbReference>
<keyword evidence="3 8" id="KW-0812">Transmembrane</keyword>
<feature type="transmembrane region" description="Helical" evidence="8">
    <location>
        <begin position="72"/>
        <end position="95"/>
    </location>
</feature>
<feature type="domain" description="ABC transporter" evidence="9">
    <location>
        <begin position="378"/>
        <end position="612"/>
    </location>
</feature>
<dbReference type="GO" id="GO:0005886">
    <property type="term" value="C:plasma membrane"/>
    <property type="evidence" value="ECO:0007669"/>
    <property type="project" value="UniProtKB-SubCell"/>
</dbReference>
<dbReference type="GO" id="GO:0140359">
    <property type="term" value="F:ABC-type transporter activity"/>
    <property type="evidence" value="ECO:0007669"/>
    <property type="project" value="InterPro"/>
</dbReference>
<dbReference type="EMBL" id="SCLX01000006">
    <property type="protein sequence ID" value="RXF59776.1"/>
    <property type="molecule type" value="Genomic_DNA"/>
</dbReference>
<sequence length="617" mass="68973">MEKSKNQTKGSRTKILLRLLKLVNSTSPWMLIVSMITIVLAAASNVIGSLFIERLINNYIVPLTKEKVPNYGPLATAIAVMFGIYAIGFLSNYLFNMLMGVLAQKVQYRVRNEMFVHMESLPISYFDQNEFGDIMSRYTNDIDTLMQMISQSIPQFTNSALSLLFVVVAMFSLSWQLTVFSFIIFALSFGIVRYLTVRSSHFFQVQQKKLGQINGYNEEMLNGLKVIKVFSHEPQSKEGFDKYNDELRQASGKANTYATILFPIMGNMGNLLYVLIAFVVGAAAINSWAPLSLGAIGSFLQLSKQFSMPIAQISQQLNSIVMALAGAERIFNLEDQKSEADQGTVTLSKKNDEVGSKWYWNVPQKDGSTKKVQVRGHIIFDHVNFSYVPDHQILHDISINAKPGMKVALVGETGAGKTTISNMLNRFYDIDSGTITYDGIPIKNIKKDDLRKSLSIVLQETHLFTGTIMDNIRFGNPDASDDDVYQAAKLSHADEFIHDLDHGYETVIDGDGGDLSQGQIQLLSIARAMIADEPVMILDEATSSIDTRTEKMVQAGMDNLLTGRTSFVIAHRLSTIVNSDLILVLDHGHIIEHGNHDELIKQKGYYYELYTGKKEIQ</sequence>
<dbReference type="PANTHER" id="PTHR24221">
    <property type="entry name" value="ATP-BINDING CASSETTE SUB-FAMILY B"/>
    <property type="match status" value="1"/>
</dbReference>
<evidence type="ECO:0000256" key="7">
    <source>
        <dbReference type="ARBA" id="ARBA00023136"/>
    </source>
</evidence>
<dbReference type="InterPro" id="IPR017871">
    <property type="entry name" value="ABC_transporter-like_CS"/>
</dbReference>
<dbReference type="Pfam" id="PF00005">
    <property type="entry name" value="ABC_tran"/>
    <property type="match status" value="1"/>
</dbReference>
<dbReference type="EMBL" id="JBETVU010000012">
    <property type="protein sequence ID" value="MES5150144.1"/>
    <property type="molecule type" value="Genomic_DNA"/>
</dbReference>
<evidence type="ECO:0000259" key="10">
    <source>
        <dbReference type="PROSITE" id="PS50929"/>
    </source>
</evidence>
<dbReference type="InterPro" id="IPR003593">
    <property type="entry name" value="AAA+_ATPase"/>
</dbReference>
<dbReference type="RefSeq" id="WP_020992908.1">
    <property type="nucleotide sequence ID" value="NZ_CP058996.1"/>
</dbReference>
<dbReference type="InterPro" id="IPR027417">
    <property type="entry name" value="P-loop_NTPase"/>
</dbReference>
<dbReference type="Proteomes" id="UP001434419">
    <property type="component" value="Unassembled WGS sequence"/>
</dbReference>
<organism evidence="12 13">
    <name type="scientific">Lactobacillus crispatus</name>
    <dbReference type="NCBI Taxonomy" id="47770"/>
    <lineage>
        <taxon>Bacteria</taxon>
        <taxon>Bacillati</taxon>
        <taxon>Bacillota</taxon>
        <taxon>Bacilli</taxon>
        <taxon>Lactobacillales</taxon>
        <taxon>Lactobacillaceae</taxon>
        <taxon>Lactobacillus</taxon>
    </lineage>
</organism>
<dbReference type="SUPFAM" id="SSF90123">
    <property type="entry name" value="ABC transporter transmembrane region"/>
    <property type="match status" value="1"/>
</dbReference>
<evidence type="ECO:0000313" key="11">
    <source>
        <dbReference type="EMBL" id="MES5150144.1"/>
    </source>
</evidence>
<evidence type="ECO:0000256" key="6">
    <source>
        <dbReference type="ARBA" id="ARBA00022989"/>
    </source>
</evidence>
<feature type="transmembrane region" description="Helical" evidence="8">
    <location>
        <begin position="271"/>
        <end position="300"/>
    </location>
</feature>
<reference evidence="12 13" key="1">
    <citation type="submission" date="2019-01" db="EMBL/GenBank/DDBJ databases">
        <title>The genome sequence of Lactobacillus crispatus L49.</title>
        <authorList>
            <person name="Zhong J."/>
            <person name="Zhang J."/>
        </authorList>
    </citation>
    <scope>NUCLEOTIDE SEQUENCE [LARGE SCALE GENOMIC DNA]</scope>
    <source>
        <strain evidence="12 13">L49</strain>
    </source>
</reference>
<evidence type="ECO:0000256" key="8">
    <source>
        <dbReference type="SAM" id="Phobius"/>
    </source>
</evidence>
<dbReference type="PROSITE" id="PS50929">
    <property type="entry name" value="ABC_TM1F"/>
    <property type="match status" value="1"/>
</dbReference>
<dbReference type="InterPro" id="IPR003439">
    <property type="entry name" value="ABC_transporter-like_ATP-bd"/>
</dbReference>
<evidence type="ECO:0000256" key="4">
    <source>
        <dbReference type="ARBA" id="ARBA00022741"/>
    </source>
</evidence>
<keyword evidence="2" id="KW-0813">Transport</keyword>
<feature type="domain" description="ABC transmembrane type-1" evidence="10">
    <location>
        <begin position="32"/>
        <end position="322"/>
    </location>
</feature>
<dbReference type="Gene3D" id="3.40.50.300">
    <property type="entry name" value="P-loop containing nucleotide triphosphate hydrolases"/>
    <property type="match status" value="1"/>
</dbReference>
<dbReference type="Pfam" id="PF00664">
    <property type="entry name" value="ABC_membrane"/>
    <property type="match status" value="1"/>
</dbReference>
<dbReference type="Gene3D" id="1.20.1560.10">
    <property type="entry name" value="ABC transporter type 1, transmembrane domain"/>
    <property type="match status" value="1"/>
</dbReference>
<dbReference type="InterPro" id="IPR039421">
    <property type="entry name" value="Type_1_exporter"/>
</dbReference>
<evidence type="ECO:0000256" key="5">
    <source>
        <dbReference type="ARBA" id="ARBA00022840"/>
    </source>
</evidence>
<evidence type="ECO:0000313" key="14">
    <source>
        <dbReference type="Proteomes" id="UP001434419"/>
    </source>
</evidence>
<dbReference type="GO" id="GO:0016887">
    <property type="term" value="F:ATP hydrolysis activity"/>
    <property type="evidence" value="ECO:0007669"/>
    <property type="project" value="InterPro"/>
</dbReference>
<dbReference type="PROSITE" id="PS00211">
    <property type="entry name" value="ABC_TRANSPORTER_1"/>
    <property type="match status" value="1"/>
</dbReference>
<dbReference type="PANTHER" id="PTHR24221:SF499">
    <property type="entry name" value="FATTY ACID ABC TRANSPORTER ATP-BINDING_PERMEASE PROTEIN"/>
    <property type="match status" value="1"/>
</dbReference>
<comment type="caution">
    <text evidence="12">The sequence shown here is derived from an EMBL/GenBank/DDBJ whole genome shotgun (WGS) entry which is preliminary data.</text>
</comment>
<evidence type="ECO:0000256" key="2">
    <source>
        <dbReference type="ARBA" id="ARBA00022448"/>
    </source>
</evidence>
<evidence type="ECO:0000256" key="1">
    <source>
        <dbReference type="ARBA" id="ARBA00004651"/>
    </source>
</evidence>
<keyword evidence="14" id="KW-1185">Reference proteome</keyword>
<dbReference type="CDD" id="cd18547">
    <property type="entry name" value="ABC_6TM_Tm288_like"/>
    <property type="match status" value="1"/>
</dbReference>
<evidence type="ECO:0000313" key="13">
    <source>
        <dbReference type="Proteomes" id="UP000289808"/>
    </source>
</evidence>
<keyword evidence="7 8" id="KW-0472">Membrane</keyword>
<keyword evidence="6 8" id="KW-1133">Transmembrane helix</keyword>